<reference evidence="2 3" key="1">
    <citation type="submission" date="2014-06" db="EMBL/GenBank/DDBJ databases">
        <title>The Genome of the Aflatoxigenic Filamentous Fungus Aspergillus nomius.</title>
        <authorList>
            <person name="Moore M.G."/>
            <person name="Shannon B.M."/>
            <person name="Brian M.M."/>
        </authorList>
    </citation>
    <scope>NUCLEOTIDE SEQUENCE [LARGE SCALE GENOMIC DNA]</scope>
    <source>
        <strain evidence="2 3">NRRL 13137</strain>
    </source>
</reference>
<dbReference type="Pfam" id="PF13374">
    <property type="entry name" value="TPR_10"/>
    <property type="match status" value="1"/>
</dbReference>
<organism evidence="2 3">
    <name type="scientific">Aspergillus nomiae NRRL (strain ATCC 15546 / NRRL 13137 / CBS 260.88 / M93)</name>
    <dbReference type="NCBI Taxonomy" id="1509407"/>
    <lineage>
        <taxon>Eukaryota</taxon>
        <taxon>Fungi</taxon>
        <taxon>Dikarya</taxon>
        <taxon>Ascomycota</taxon>
        <taxon>Pezizomycotina</taxon>
        <taxon>Eurotiomycetes</taxon>
        <taxon>Eurotiomycetidae</taxon>
        <taxon>Eurotiales</taxon>
        <taxon>Aspergillaceae</taxon>
        <taxon>Aspergillus</taxon>
        <taxon>Aspergillus subgen. Circumdati</taxon>
    </lineage>
</organism>
<keyword evidence="3" id="KW-1185">Reference proteome</keyword>
<dbReference type="AlphaFoldDB" id="A0A0L1ILC9"/>
<dbReference type="OrthoDB" id="5986190at2759"/>
<gene>
    <name evidence="2" type="ORF">ANOM_011114</name>
</gene>
<dbReference type="EMBL" id="JNOM01000610">
    <property type="protein sequence ID" value="KNG80416.1"/>
    <property type="molecule type" value="Genomic_DNA"/>
</dbReference>
<name>A0A0L1ILC9_ASPN3</name>
<dbReference type="RefSeq" id="XP_015401339.1">
    <property type="nucleotide sequence ID" value="XM_015556370.1"/>
</dbReference>
<comment type="caution">
    <text evidence="2">The sequence shown here is derived from an EMBL/GenBank/DDBJ whole genome shotgun (WGS) entry which is preliminary data.</text>
</comment>
<feature type="region of interest" description="Disordered" evidence="1">
    <location>
        <begin position="72"/>
        <end position="106"/>
    </location>
</feature>
<dbReference type="Gene3D" id="1.25.40.10">
    <property type="entry name" value="Tetratricopeptide repeat domain"/>
    <property type="match status" value="1"/>
</dbReference>
<evidence type="ECO:0000313" key="2">
    <source>
        <dbReference type="EMBL" id="KNG80416.1"/>
    </source>
</evidence>
<evidence type="ECO:0000313" key="3">
    <source>
        <dbReference type="Proteomes" id="UP000037505"/>
    </source>
</evidence>
<dbReference type="InterPro" id="IPR011990">
    <property type="entry name" value="TPR-like_helical_dom_sf"/>
</dbReference>
<evidence type="ECO:0000256" key="1">
    <source>
        <dbReference type="SAM" id="MobiDB-lite"/>
    </source>
</evidence>
<dbReference type="SUPFAM" id="SSF48452">
    <property type="entry name" value="TPR-like"/>
    <property type="match status" value="1"/>
</dbReference>
<dbReference type="STRING" id="1509407.A0A0L1ILC9"/>
<protein>
    <submittedName>
        <fullName evidence="2">Kinesin light chain</fullName>
    </submittedName>
</protein>
<proteinExistence type="predicted"/>
<accession>A0A0L1ILC9</accession>
<sequence length="124" mass="14037">MLIKDYPDRLASQHELALAYQANGQIKEAVKLLEHVVAIQSEVLAEDHPDRLLSERTLVAFYKDLMKESRTRQASATQQAMSENNITSTALSDESPAEQDPKLSFKSKGRLLMRQLKDLLKKVN</sequence>
<dbReference type="GeneID" id="26812918"/>
<feature type="compositionally biased region" description="Polar residues" evidence="1">
    <location>
        <begin position="72"/>
        <end position="92"/>
    </location>
</feature>
<dbReference type="Proteomes" id="UP000037505">
    <property type="component" value="Unassembled WGS sequence"/>
</dbReference>